<feature type="active site" description="Proton donor" evidence="3">
    <location>
        <position position="98"/>
    </location>
</feature>
<dbReference type="PANTHER" id="PTHR43732">
    <property type="entry name" value="RIBOSE 5-PHOSPHATE ISOMERASE-RELATED"/>
    <property type="match status" value="1"/>
</dbReference>
<evidence type="ECO:0000256" key="3">
    <source>
        <dbReference type="PIRSR" id="PIRSR005384-1"/>
    </source>
</evidence>
<feature type="binding site" evidence="4">
    <location>
        <begin position="66"/>
        <end position="70"/>
    </location>
    <ligand>
        <name>D-ribulose 5-phosphate</name>
        <dbReference type="ChEBI" id="CHEBI:58121"/>
    </ligand>
</feature>
<keyword evidence="6" id="KW-1185">Reference proteome</keyword>
<dbReference type="AlphaFoldDB" id="A0A840Q0J3"/>
<gene>
    <name evidence="5" type="ORF">HNR36_002387</name>
</gene>
<dbReference type="NCBIfam" id="TIGR00689">
    <property type="entry name" value="rpiB_lacA_lacB"/>
    <property type="match status" value="1"/>
</dbReference>
<name>A0A840Q0J3_URETH</name>
<dbReference type="NCBIfam" id="NF004051">
    <property type="entry name" value="PRK05571.1"/>
    <property type="match status" value="1"/>
</dbReference>
<feature type="active site" description="Proton acceptor" evidence="3">
    <location>
        <position position="65"/>
    </location>
</feature>
<feature type="binding site" evidence="4">
    <location>
        <position position="136"/>
    </location>
    <ligand>
        <name>D-ribulose 5-phosphate</name>
        <dbReference type="ChEBI" id="CHEBI:58121"/>
    </ligand>
</feature>
<evidence type="ECO:0000313" key="5">
    <source>
        <dbReference type="EMBL" id="MBB5149988.1"/>
    </source>
</evidence>
<dbReference type="GO" id="GO:0005975">
    <property type="term" value="P:carbohydrate metabolic process"/>
    <property type="evidence" value="ECO:0007669"/>
    <property type="project" value="InterPro"/>
</dbReference>
<dbReference type="Gene3D" id="3.40.1400.10">
    <property type="entry name" value="Sugar-phosphate isomerase, RpiB/LacA/LacB"/>
    <property type="match status" value="1"/>
</dbReference>
<organism evidence="5 6">
    <name type="scientific">Ureibacillus thermosphaericus</name>
    <dbReference type="NCBI Taxonomy" id="51173"/>
    <lineage>
        <taxon>Bacteria</taxon>
        <taxon>Bacillati</taxon>
        <taxon>Bacillota</taxon>
        <taxon>Bacilli</taxon>
        <taxon>Bacillales</taxon>
        <taxon>Caryophanaceae</taxon>
        <taxon>Ureibacillus</taxon>
    </lineage>
</organism>
<dbReference type="PANTHER" id="PTHR43732:SF1">
    <property type="entry name" value="RIBOSE 5-PHOSPHATE ISOMERASE"/>
    <property type="match status" value="1"/>
</dbReference>
<dbReference type="InterPro" id="IPR003500">
    <property type="entry name" value="RpiB_LacA_LacB"/>
</dbReference>
<evidence type="ECO:0000256" key="1">
    <source>
        <dbReference type="ARBA" id="ARBA00008754"/>
    </source>
</evidence>
<dbReference type="Proteomes" id="UP000557217">
    <property type="component" value="Unassembled WGS sequence"/>
</dbReference>
<evidence type="ECO:0000256" key="2">
    <source>
        <dbReference type="ARBA" id="ARBA00023235"/>
    </source>
</evidence>
<evidence type="ECO:0000313" key="6">
    <source>
        <dbReference type="Proteomes" id="UP000557217"/>
    </source>
</evidence>
<dbReference type="SUPFAM" id="SSF89623">
    <property type="entry name" value="Ribose/Galactose isomerase RpiB/AlsB"/>
    <property type="match status" value="1"/>
</dbReference>
<dbReference type="InterPro" id="IPR036569">
    <property type="entry name" value="RpiB_LacA_LacB_sf"/>
</dbReference>
<accession>A0A840Q0J3</accession>
<feature type="binding site" evidence="4">
    <location>
        <begin position="8"/>
        <end position="9"/>
    </location>
    <ligand>
        <name>D-ribulose 5-phosphate</name>
        <dbReference type="ChEBI" id="CHEBI:58121"/>
    </ligand>
</feature>
<dbReference type="EMBL" id="JACHGZ010000034">
    <property type="protein sequence ID" value="MBB5149988.1"/>
    <property type="molecule type" value="Genomic_DNA"/>
</dbReference>
<dbReference type="RefSeq" id="WP_016837247.1">
    <property type="nucleotide sequence ID" value="NZ_JAAXPW010000033.1"/>
</dbReference>
<feature type="binding site" evidence="4">
    <location>
        <position position="99"/>
    </location>
    <ligand>
        <name>D-ribulose 5-phosphate</name>
        <dbReference type="ChEBI" id="CHEBI:58121"/>
    </ligand>
</feature>
<comment type="caution">
    <text evidence="5">The sequence shown here is derived from an EMBL/GenBank/DDBJ whole genome shotgun (WGS) entry which is preliminary data.</text>
</comment>
<dbReference type="Pfam" id="PF02502">
    <property type="entry name" value="LacAB_rpiB"/>
    <property type="match status" value="1"/>
</dbReference>
<dbReference type="InterPro" id="IPR051812">
    <property type="entry name" value="SPI_LacAB/RpiB"/>
</dbReference>
<comment type="similarity">
    <text evidence="1">Belongs to the LacAB/RpiB family.</text>
</comment>
<dbReference type="PIRSF" id="PIRSF005384">
    <property type="entry name" value="RpiB_LacA_B"/>
    <property type="match status" value="1"/>
</dbReference>
<keyword evidence="2 5" id="KW-0413">Isomerase</keyword>
<feature type="binding site" evidence="4">
    <location>
        <position position="132"/>
    </location>
    <ligand>
        <name>D-ribulose 5-phosphate</name>
        <dbReference type="ChEBI" id="CHEBI:58121"/>
    </ligand>
</feature>
<protein>
    <submittedName>
        <fullName evidence="5">Ribose 5-phosphate isomerase B</fullName>
        <ecNumber evidence="5">5.3.1.6</ecNumber>
    </submittedName>
</protein>
<sequence length="145" mass="15881">MKVAISSDHGGMNLRKEIMDLLDEMNIEYEDFGPKISESVDYPDYALPVAEGVASGKYDRGILICGTGIGMSIVANKVKGVRCALVHDVFSAKATRCHNDSNVLAMGERVIGPGLAREIVKTWLNTDFEGGRHERRVNKITELEG</sequence>
<dbReference type="GO" id="GO:0004751">
    <property type="term" value="F:ribose-5-phosphate isomerase activity"/>
    <property type="evidence" value="ECO:0007669"/>
    <property type="project" value="UniProtKB-EC"/>
</dbReference>
<dbReference type="NCBIfam" id="TIGR01120">
    <property type="entry name" value="rpiB"/>
    <property type="match status" value="1"/>
</dbReference>
<proteinExistence type="inferred from homology"/>
<feature type="binding site" evidence="4">
    <location>
        <position position="109"/>
    </location>
    <ligand>
        <name>D-ribulose 5-phosphate</name>
        <dbReference type="ChEBI" id="CHEBI:58121"/>
    </ligand>
</feature>
<dbReference type="InterPro" id="IPR004785">
    <property type="entry name" value="RpiB"/>
</dbReference>
<dbReference type="EC" id="5.3.1.6" evidence="5"/>
<reference evidence="5 6" key="1">
    <citation type="submission" date="2020-08" db="EMBL/GenBank/DDBJ databases">
        <title>Genomic Encyclopedia of Type Strains, Phase IV (KMG-IV): sequencing the most valuable type-strain genomes for metagenomic binning, comparative biology and taxonomic classification.</title>
        <authorList>
            <person name="Goeker M."/>
        </authorList>
    </citation>
    <scope>NUCLEOTIDE SEQUENCE [LARGE SCALE GENOMIC DNA]</scope>
    <source>
        <strain evidence="5 6">DSM 10633</strain>
    </source>
</reference>
<evidence type="ECO:0000256" key="4">
    <source>
        <dbReference type="PIRSR" id="PIRSR005384-2"/>
    </source>
</evidence>